<dbReference type="InterPro" id="IPR012908">
    <property type="entry name" value="PGAP1-ab_dom-like"/>
</dbReference>
<dbReference type="PANTHER" id="PTHR37946:SF1">
    <property type="entry name" value="SLL1969 PROTEIN"/>
    <property type="match status" value="1"/>
</dbReference>
<protein>
    <submittedName>
        <fullName evidence="2">Pimeloyl-ACP methyl ester carboxylesterase</fullName>
    </submittedName>
</protein>
<evidence type="ECO:0000259" key="1">
    <source>
        <dbReference type="Pfam" id="PF07819"/>
    </source>
</evidence>
<dbReference type="PANTHER" id="PTHR37946">
    <property type="entry name" value="SLL1969 PROTEIN"/>
    <property type="match status" value="1"/>
</dbReference>
<dbReference type="InterPro" id="IPR029058">
    <property type="entry name" value="AB_hydrolase_fold"/>
</dbReference>
<dbReference type="Proteomes" id="UP000535511">
    <property type="component" value="Unassembled WGS sequence"/>
</dbReference>
<dbReference type="Gene3D" id="3.40.50.1820">
    <property type="entry name" value="alpha/beta hydrolase"/>
    <property type="match status" value="1"/>
</dbReference>
<reference evidence="2 3" key="1">
    <citation type="submission" date="2020-07" db="EMBL/GenBank/DDBJ databases">
        <title>Sequencing the genomes of 1000 actinobacteria strains.</title>
        <authorList>
            <person name="Klenk H.-P."/>
        </authorList>
    </citation>
    <scope>NUCLEOTIDE SEQUENCE [LARGE SCALE GENOMIC DNA]</scope>
    <source>
        <strain evidence="2 3">DSM 21350</strain>
    </source>
</reference>
<comment type="caution">
    <text evidence="2">The sequence shown here is derived from an EMBL/GenBank/DDBJ whole genome shotgun (WGS) entry which is preliminary data.</text>
</comment>
<feature type="domain" description="GPI inositol-deacylase PGAP1-like alpha/beta" evidence="1">
    <location>
        <begin position="124"/>
        <end position="169"/>
    </location>
</feature>
<sequence length="282" mass="29718">MTCSTRPAIVGSFLRPDGFAPPGAAAVLREGSLVAEAGRYAVRALAEHRARRDLPYAGRTAPRRGEPVILVPGFLAGDASLALMARALRAQGFRTYRSHMHANVGCTLGAAAQLEARLESIAARRGSRVQVVGHSLGGLLARGLAVRRPDLVAGIVTLGSPMLAPGAHHASLAATLEVFVRLSRAGVPGLMAADCVAGECARQSFEESRQPLPPGIPFTAIHSRRDGIVDWRACVDPLAESLEVTASHLGMAVDPRVIDHVVATLHRHDVARSLEVDRGESA</sequence>
<dbReference type="SUPFAM" id="SSF53474">
    <property type="entry name" value="alpha/beta-Hydrolases"/>
    <property type="match status" value="1"/>
</dbReference>
<gene>
    <name evidence="2" type="ORF">BJZ21_002998</name>
</gene>
<dbReference type="Pfam" id="PF07819">
    <property type="entry name" value="PGAP1"/>
    <property type="match status" value="1"/>
</dbReference>
<name>A0A7Y9E831_9ACTN</name>
<proteinExistence type="predicted"/>
<dbReference type="EMBL" id="JACCBG010000001">
    <property type="protein sequence ID" value="NYD42915.1"/>
    <property type="molecule type" value="Genomic_DNA"/>
</dbReference>
<dbReference type="RefSeq" id="WP_179664493.1">
    <property type="nucleotide sequence ID" value="NZ_JACCBG010000001.1"/>
</dbReference>
<evidence type="ECO:0000313" key="3">
    <source>
        <dbReference type="Proteomes" id="UP000535511"/>
    </source>
</evidence>
<evidence type="ECO:0000313" key="2">
    <source>
        <dbReference type="EMBL" id="NYD42915.1"/>
    </source>
</evidence>
<keyword evidence="3" id="KW-1185">Reference proteome</keyword>
<organism evidence="2 3">
    <name type="scientific">Nocardioides panaciterrulae</name>
    <dbReference type="NCBI Taxonomy" id="661492"/>
    <lineage>
        <taxon>Bacteria</taxon>
        <taxon>Bacillati</taxon>
        <taxon>Actinomycetota</taxon>
        <taxon>Actinomycetes</taxon>
        <taxon>Propionibacteriales</taxon>
        <taxon>Nocardioidaceae</taxon>
        <taxon>Nocardioides</taxon>
    </lineage>
</organism>
<dbReference type="AlphaFoldDB" id="A0A7Y9E831"/>
<accession>A0A7Y9E831</accession>
<dbReference type="GO" id="GO:0016788">
    <property type="term" value="F:hydrolase activity, acting on ester bonds"/>
    <property type="evidence" value="ECO:0007669"/>
    <property type="project" value="InterPro"/>
</dbReference>